<gene>
    <name evidence="2" type="ORF">ACFO5K_14380</name>
</gene>
<keyword evidence="1" id="KW-0732">Signal</keyword>
<evidence type="ECO:0000313" key="3">
    <source>
        <dbReference type="Proteomes" id="UP001595844"/>
    </source>
</evidence>
<protein>
    <submittedName>
        <fullName evidence="2">Uncharacterized protein</fullName>
    </submittedName>
</protein>
<proteinExistence type="predicted"/>
<comment type="caution">
    <text evidence="2">The sequence shown here is derived from an EMBL/GenBank/DDBJ whole genome shotgun (WGS) entry which is preliminary data.</text>
</comment>
<reference evidence="3" key="1">
    <citation type="journal article" date="2019" name="Int. J. Syst. Evol. Microbiol.">
        <title>The Global Catalogue of Microorganisms (GCM) 10K type strain sequencing project: providing services to taxonomists for standard genome sequencing and annotation.</title>
        <authorList>
            <consortium name="The Broad Institute Genomics Platform"/>
            <consortium name="The Broad Institute Genome Sequencing Center for Infectious Disease"/>
            <person name="Wu L."/>
            <person name="Ma J."/>
        </authorList>
    </citation>
    <scope>NUCLEOTIDE SEQUENCE [LARGE SCALE GENOMIC DNA]</scope>
    <source>
        <strain evidence="3">IBRC-M 10490</strain>
    </source>
</reference>
<evidence type="ECO:0000313" key="2">
    <source>
        <dbReference type="EMBL" id="MFC4375283.1"/>
    </source>
</evidence>
<feature type="signal peptide" evidence="1">
    <location>
        <begin position="1"/>
        <end position="20"/>
    </location>
</feature>
<keyword evidence="3" id="KW-1185">Reference proteome</keyword>
<dbReference type="Proteomes" id="UP001595844">
    <property type="component" value="Unassembled WGS sequence"/>
</dbReference>
<dbReference type="EMBL" id="JBHSDL010000014">
    <property type="protein sequence ID" value="MFC4375283.1"/>
    <property type="molecule type" value="Genomic_DNA"/>
</dbReference>
<evidence type="ECO:0000256" key="1">
    <source>
        <dbReference type="SAM" id="SignalP"/>
    </source>
</evidence>
<feature type="chain" id="PRO_5046871046" evidence="1">
    <location>
        <begin position="21"/>
        <end position="81"/>
    </location>
</feature>
<name>A0ABV8VGX2_9NOCA</name>
<dbReference type="RefSeq" id="WP_378561721.1">
    <property type="nucleotide sequence ID" value="NZ_JBHSDL010000014.1"/>
</dbReference>
<accession>A0ABV8VGX2</accession>
<organism evidence="2 3">
    <name type="scientific">Nocardia halotolerans</name>
    <dbReference type="NCBI Taxonomy" id="1755878"/>
    <lineage>
        <taxon>Bacteria</taxon>
        <taxon>Bacillati</taxon>
        <taxon>Actinomycetota</taxon>
        <taxon>Actinomycetes</taxon>
        <taxon>Mycobacteriales</taxon>
        <taxon>Nocardiaceae</taxon>
        <taxon>Nocardia</taxon>
    </lineage>
</organism>
<sequence>MHRKSLRTAVAALAVGFALAGGAATAGAEPLPLQPYSPAPVADSGSGGTVLSLAGLLRQLGVATGSIEPCDYTKFPSNCAY</sequence>